<dbReference type="SUPFAM" id="SSF53613">
    <property type="entry name" value="Ribokinase-like"/>
    <property type="match status" value="1"/>
</dbReference>
<reference evidence="1 2" key="1">
    <citation type="submission" date="2019-06" db="EMBL/GenBank/DDBJ databases">
        <title>Rhizobium sp. CL12 isolated from roots of soybean.</title>
        <authorList>
            <person name="Wang C."/>
        </authorList>
    </citation>
    <scope>NUCLEOTIDE SEQUENCE [LARGE SCALE GENOMIC DNA]</scope>
    <source>
        <strain evidence="1 2">CL12</strain>
    </source>
</reference>
<gene>
    <name evidence="1" type="ORF">FJQ55_22510</name>
</gene>
<sequence>MHGAGDELTGVVAAELAKSSAIAVALATANEAAAKLLSAVRPEPD</sequence>
<protein>
    <submittedName>
        <fullName evidence="1">Uncharacterized protein</fullName>
    </submittedName>
</protein>
<accession>A0A504UFL7</accession>
<proteinExistence type="predicted"/>
<evidence type="ECO:0000313" key="2">
    <source>
        <dbReference type="Proteomes" id="UP000316429"/>
    </source>
</evidence>
<comment type="caution">
    <text evidence="1">The sequence shown here is derived from an EMBL/GenBank/DDBJ whole genome shotgun (WGS) entry which is preliminary data.</text>
</comment>
<dbReference type="Proteomes" id="UP000316429">
    <property type="component" value="Unassembled WGS sequence"/>
</dbReference>
<dbReference type="AlphaFoldDB" id="A0A504UFL7"/>
<dbReference type="GO" id="GO:0003824">
    <property type="term" value="F:catalytic activity"/>
    <property type="evidence" value="ECO:0007669"/>
    <property type="project" value="UniProtKB-ARBA"/>
</dbReference>
<organism evidence="1 2">
    <name type="scientific">Rhizobium glycinendophyticum</name>
    <dbReference type="NCBI Taxonomy" id="2589807"/>
    <lineage>
        <taxon>Bacteria</taxon>
        <taxon>Pseudomonadati</taxon>
        <taxon>Pseudomonadota</taxon>
        <taxon>Alphaproteobacteria</taxon>
        <taxon>Hyphomicrobiales</taxon>
        <taxon>Rhizobiaceae</taxon>
        <taxon>Rhizobium/Agrobacterium group</taxon>
        <taxon>Rhizobium</taxon>
    </lineage>
</organism>
<dbReference type="EMBL" id="VFYP01000008">
    <property type="protein sequence ID" value="TPP04282.1"/>
    <property type="molecule type" value="Genomic_DNA"/>
</dbReference>
<keyword evidence="2" id="KW-1185">Reference proteome</keyword>
<name>A0A504UFL7_9HYPH</name>
<dbReference type="InterPro" id="IPR029056">
    <property type="entry name" value="Ribokinase-like"/>
</dbReference>
<evidence type="ECO:0000313" key="1">
    <source>
        <dbReference type="EMBL" id="TPP04282.1"/>
    </source>
</evidence>